<dbReference type="OrthoDB" id="2039at2759"/>
<keyword evidence="3" id="KW-0378">Hydrolase</keyword>
<dbReference type="HAMAP" id="MF_01615">
    <property type="entry name" value="PdxT"/>
    <property type="match status" value="1"/>
</dbReference>
<evidence type="ECO:0000256" key="6">
    <source>
        <dbReference type="ARBA" id="ARBA00023239"/>
    </source>
</evidence>
<feature type="binding site" evidence="9">
    <location>
        <position position="115"/>
    </location>
    <ligand>
        <name>L-glutamine</name>
        <dbReference type="ChEBI" id="CHEBI:58359"/>
    </ligand>
</feature>
<dbReference type="EC" id="3.5.1.2" evidence="2"/>
<comment type="caution">
    <text evidence="10">The sequence shown here is derived from an EMBL/GenBank/DDBJ whole genome shotgun (WGS) entry which is preliminary data.</text>
</comment>
<dbReference type="AlphaFoldDB" id="A0A9C7PPJ3"/>
<feature type="active site" description="Charge relay system" evidence="8">
    <location>
        <position position="184"/>
    </location>
</feature>
<comment type="catalytic activity">
    <reaction evidence="7">
        <text>L-glutamine + H2O = L-glutamate + NH4(+)</text>
        <dbReference type="Rhea" id="RHEA:15889"/>
        <dbReference type="ChEBI" id="CHEBI:15377"/>
        <dbReference type="ChEBI" id="CHEBI:28938"/>
        <dbReference type="ChEBI" id="CHEBI:29985"/>
        <dbReference type="ChEBI" id="CHEBI:58359"/>
        <dbReference type="EC" id="3.5.1.2"/>
    </reaction>
</comment>
<evidence type="ECO:0000256" key="9">
    <source>
        <dbReference type="PIRSR" id="PIRSR005639-2"/>
    </source>
</evidence>
<keyword evidence="6" id="KW-0456">Lyase</keyword>
<dbReference type="PROSITE" id="PS01236">
    <property type="entry name" value="PDXT_SNO_1"/>
    <property type="match status" value="1"/>
</dbReference>
<reference evidence="10" key="1">
    <citation type="journal article" date="2022" name="Proc. Natl. Acad. Sci. U.S.A.">
        <title>Life cycle and functional genomics of the unicellular red alga Galdieria for elucidating algal and plant evolution and industrial use.</title>
        <authorList>
            <person name="Hirooka S."/>
            <person name="Itabashi T."/>
            <person name="Ichinose T.M."/>
            <person name="Onuma R."/>
            <person name="Fujiwara T."/>
            <person name="Yamashita S."/>
            <person name="Jong L.W."/>
            <person name="Tomita R."/>
            <person name="Iwane A.H."/>
            <person name="Miyagishima S.Y."/>
        </authorList>
    </citation>
    <scope>NUCLEOTIDE SEQUENCE</scope>
    <source>
        <strain evidence="10">NBRC 102759</strain>
    </source>
</reference>
<dbReference type="InterPro" id="IPR029062">
    <property type="entry name" value="Class_I_gatase-like"/>
</dbReference>
<feature type="active site" description="Charge relay system" evidence="8">
    <location>
        <position position="182"/>
    </location>
</feature>
<dbReference type="SUPFAM" id="SSF52317">
    <property type="entry name" value="Class I glutamine amidotransferase-like"/>
    <property type="match status" value="1"/>
</dbReference>
<accession>A0A9C7PPJ3</accession>
<dbReference type="GO" id="GO:1903600">
    <property type="term" value="C:glutaminase complex"/>
    <property type="evidence" value="ECO:0007669"/>
    <property type="project" value="TreeGrafter"/>
</dbReference>
<keyword evidence="4" id="KW-0663">Pyridoxal phosphate</keyword>
<proteinExistence type="inferred from homology"/>
<evidence type="ECO:0000256" key="7">
    <source>
        <dbReference type="ARBA" id="ARBA00049534"/>
    </source>
</evidence>
<comment type="similarity">
    <text evidence="1">Belongs to the glutaminase PdxT/SNO family.</text>
</comment>
<feature type="binding site" evidence="9">
    <location>
        <begin position="144"/>
        <end position="145"/>
    </location>
    <ligand>
        <name>L-glutamine</name>
        <dbReference type="ChEBI" id="CHEBI:58359"/>
    </ligand>
</feature>
<dbReference type="Gene3D" id="3.40.50.880">
    <property type="match status" value="1"/>
</dbReference>
<feature type="binding site" evidence="9">
    <location>
        <begin position="55"/>
        <end position="57"/>
    </location>
    <ligand>
        <name>L-glutamine</name>
        <dbReference type="ChEBI" id="CHEBI:58359"/>
    </ligand>
</feature>
<dbReference type="PANTHER" id="PTHR31559">
    <property type="entry name" value="PYRIDOXAL 5'-PHOSPHATE SYNTHASE SUBUNIT SNO"/>
    <property type="match status" value="1"/>
</dbReference>
<evidence type="ECO:0000256" key="8">
    <source>
        <dbReference type="PIRSR" id="PIRSR005639-1"/>
    </source>
</evidence>
<feature type="active site" description="Nucleophile" evidence="8">
    <location>
        <position position="87"/>
    </location>
</feature>
<dbReference type="GO" id="GO:0016829">
    <property type="term" value="F:lyase activity"/>
    <property type="evidence" value="ECO:0007669"/>
    <property type="project" value="UniProtKB-KW"/>
</dbReference>
<dbReference type="GO" id="GO:0042823">
    <property type="term" value="P:pyridoxal phosphate biosynthetic process"/>
    <property type="evidence" value="ECO:0007669"/>
    <property type="project" value="InterPro"/>
</dbReference>
<dbReference type="InterPro" id="IPR021196">
    <property type="entry name" value="PdxT/SNO_CS"/>
</dbReference>
<evidence type="ECO:0000313" key="11">
    <source>
        <dbReference type="Proteomes" id="UP001061958"/>
    </source>
</evidence>
<keyword evidence="5" id="KW-0315">Glutamine amidotransferase</keyword>
<evidence type="ECO:0000313" key="10">
    <source>
        <dbReference type="EMBL" id="GJQ08248.1"/>
    </source>
</evidence>
<name>A0A9C7PPJ3_9RHOD</name>
<dbReference type="PIRSF" id="PIRSF005639">
    <property type="entry name" value="Glut_amidoT_SNO"/>
    <property type="match status" value="1"/>
</dbReference>
<sequence>MTAASRVVRIGVLELQGDFLEHRAMLKQCGNDIQPISVKGKQDLDNIDGLVIPGGESTTMGRLLAEFDMLETIRELGLQGLPIFGTCAGCILLAKDIVGRPTQTKLGLMNITVDRNAYGPQTESFETQVYSPRFKEKPLRAVLIRAPTIVQVGSGVQILACKGSEKEPILVQQGNLLASTFHPELTEDTRIHLHFLDIVKAYTSLQ</sequence>
<evidence type="ECO:0000256" key="4">
    <source>
        <dbReference type="ARBA" id="ARBA00022898"/>
    </source>
</evidence>
<evidence type="ECO:0000256" key="5">
    <source>
        <dbReference type="ARBA" id="ARBA00022962"/>
    </source>
</evidence>
<evidence type="ECO:0000256" key="2">
    <source>
        <dbReference type="ARBA" id="ARBA00012918"/>
    </source>
</evidence>
<dbReference type="NCBIfam" id="TIGR03800">
    <property type="entry name" value="PLP_synth_Pdx2"/>
    <property type="match status" value="1"/>
</dbReference>
<dbReference type="CDD" id="cd01749">
    <property type="entry name" value="GATase1_PB"/>
    <property type="match status" value="1"/>
</dbReference>
<keyword evidence="11" id="KW-1185">Reference proteome</keyword>
<dbReference type="GO" id="GO:0005829">
    <property type="term" value="C:cytosol"/>
    <property type="evidence" value="ECO:0007669"/>
    <property type="project" value="TreeGrafter"/>
</dbReference>
<dbReference type="PROSITE" id="PS51273">
    <property type="entry name" value="GATASE_TYPE_1"/>
    <property type="match status" value="1"/>
</dbReference>
<dbReference type="FunFam" id="3.40.50.880:FF:000010">
    <property type="entry name" value="uncharacterized protein LOC100176842 isoform X2"/>
    <property type="match status" value="1"/>
</dbReference>
<dbReference type="EMBL" id="BQMJ01000001">
    <property type="protein sequence ID" value="GJQ08248.1"/>
    <property type="molecule type" value="Genomic_DNA"/>
</dbReference>
<reference evidence="10" key="2">
    <citation type="submission" date="2022-01" db="EMBL/GenBank/DDBJ databases">
        <authorList>
            <person name="Hirooka S."/>
            <person name="Miyagishima S.Y."/>
        </authorList>
    </citation>
    <scope>NUCLEOTIDE SEQUENCE</scope>
    <source>
        <strain evidence="10">NBRC 102759</strain>
    </source>
</reference>
<dbReference type="PROSITE" id="PS51130">
    <property type="entry name" value="PDXT_SNO_2"/>
    <property type="match status" value="1"/>
</dbReference>
<dbReference type="InterPro" id="IPR002161">
    <property type="entry name" value="PdxT/SNO"/>
</dbReference>
<dbReference type="Proteomes" id="UP001061958">
    <property type="component" value="Unassembled WGS sequence"/>
</dbReference>
<dbReference type="PANTHER" id="PTHR31559:SF0">
    <property type="entry name" value="PYRIDOXAL 5'-PHOSPHATE SYNTHASE SUBUNIT SNO1-RELATED"/>
    <property type="match status" value="1"/>
</dbReference>
<dbReference type="Pfam" id="PF01174">
    <property type="entry name" value="SNO"/>
    <property type="match status" value="1"/>
</dbReference>
<evidence type="ECO:0000256" key="1">
    <source>
        <dbReference type="ARBA" id="ARBA00008345"/>
    </source>
</evidence>
<organism evidence="10 11">
    <name type="scientific">Galdieria partita</name>
    <dbReference type="NCBI Taxonomy" id="83374"/>
    <lineage>
        <taxon>Eukaryota</taxon>
        <taxon>Rhodophyta</taxon>
        <taxon>Bangiophyceae</taxon>
        <taxon>Galdieriales</taxon>
        <taxon>Galdieriaceae</taxon>
        <taxon>Galdieria</taxon>
    </lineage>
</organism>
<dbReference type="GO" id="GO:0004359">
    <property type="term" value="F:glutaminase activity"/>
    <property type="evidence" value="ECO:0007669"/>
    <property type="project" value="UniProtKB-EC"/>
</dbReference>
<dbReference type="GO" id="GO:0008614">
    <property type="term" value="P:pyridoxine metabolic process"/>
    <property type="evidence" value="ECO:0007669"/>
    <property type="project" value="TreeGrafter"/>
</dbReference>
<gene>
    <name evidence="10" type="ORF">GpartN1_g39.t1</name>
</gene>
<evidence type="ECO:0000256" key="3">
    <source>
        <dbReference type="ARBA" id="ARBA00022801"/>
    </source>
</evidence>
<protein>
    <recommendedName>
        <fullName evidence="2">glutaminase</fullName>
        <ecNumber evidence="2">3.5.1.2</ecNumber>
    </recommendedName>
</protein>